<evidence type="ECO:0000259" key="3">
    <source>
        <dbReference type="Pfam" id="PF04967"/>
    </source>
</evidence>
<evidence type="ECO:0000259" key="4">
    <source>
        <dbReference type="Pfam" id="PF24277"/>
    </source>
</evidence>
<protein>
    <submittedName>
        <fullName evidence="5">DNA-binding protein</fullName>
    </submittedName>
</protein>
<keyword evidence="1" id="KW-0805">Transcription regulation</keyword>
<dbReference type="AlphaFoldDB" id="A0A482XTR1"/>
<dbReference type="PANTHER" id="PTHR34236:SF1">
    <property type="entry name" value="DIMETHYL SULFOXIDE REDUCTASE TRANSCRIPTIONAL ACTIVATOR"/>
    <property type="match status" value="1"/>
</dbReference>
<dbReference type="RefSeq" id="WP_130171610.1">
    <property type="nucleotide sequence ID" value="NZ_SHMR01000009.1"/>
</dbReference>
<dbReference type="InterPro" id="IPR007050">
    <property type="entry name" value="HTH_bacterioopsin"/>
</dbReference>
<reference evidence="5 6" key="1">
    <citation type="submission" date="2019-02" db="EMBL/GenBank/DDBJ databases">
        <title>Genome analysis provides insights into bioremediation potentialities and Haloocin production by Natrinema altunense strain 4.1R isolated from Chott Douz in Tunisian desert.</title>
        <authorList>
            <person name="Najjari A."/>
            <person name="Youssef N."/>
            <person name="Ben Dhia O."/>
            <person name="Ferjani R."/>
            <person name="El Hidri D."/>
            <person name="Ouzari H.I."/>
            <person name="Cherif A."/>
        </authorList>
    </citation>
    <scope>NUCLEOTIDE SEQUENCE [LARGE SCALE GENOMIC DNA]</scope>
    <source>
        <strain evidence="5 6">4.1R</strain>
    </source>
</reference>
<dbReference type="GO" id="GO:0003677">
    <property type="term" value="F:DNA binding"/>
    <property type="evidence" value="ECO:0007669"/>
    <property type="project" value="UniProtKB-KW"/>
</dbReference>
<dbReference type="Pfam" id="PF04967">
    <property type="entry name" value="HTH_10"/>
    <property type="match status" value="1"/>
</dbReference>
<dbReference type="EMBL" id="SHMR01000009">
    <property type="protein sequence ID" value="RZH66349.1"/>
    <property type="molecule type" value="Genomic_DNA"/>
</dbReference>
<dbReference type="OrthoDB" id="168808at2157"/>
<comment type="caution">
    <text evidence="5">The sequence shown here is derived from an EMBL/GenBank/DDBJ whole genome shotgun (WGS) entry which is preliminary data.</text>
</comment>
<dbReference type="Pfam" id="PF24277">
    <property type="entry name" value="DmsR_N"/>
    <property type="match status" value="1"/>
</dbReference>
<name>A0A482XTR1_9EURY</name>
<dbReference type="PANTHER" id="PTHR34236">
    <property type="entry name" value="DIMETHYL SULFOXIDE REDUCTASE TRANSCRIPTIONAL ACTIVATOR"/>
    <property type="match status" value="1"/>
</dbReference>
<dbReference type="STRING" id="222984.GCA_000731985_02497"/>
<dbReference type="Proteomes" id="UP000292704">
    <property type="component" value="Unassembled WGS sequence"/>
</dbReference>
<sequence length="219" mass="24188">MVSGIRAEVKIDDPSDCVVAQASAETSGRVNSVSRSINPSAPDRVTEEFMLEADSYPDEFDVDAALSPIFSYGSSAVYRYERDLGRGCPCECIEAHDCPVVDIRTQGAALYLTFHAPDMHALQAIIGDLRERYATLDVQRLLQSQQDHDDRNLVFVDRSTLTDRQTEVLETAHRMGYFEHPKRANAGEVAAELGITGTTFTEHLAAAQTKLLDAILDHE</sequence>
<evidence type="ECO:0000256" key="2">
    <source>
        <dbReference type="ARBA" id="ARBA00023163"/>
    </source>
</evidence>
<evidence type="ECO:0000313" key="6">
    <source>
        <dbReference type="Proteomes" id="UP000292704"/>
    </source>
</evidence>
<gene>
    <name evidence="5" type="ORF">ELS17_16840</name>
</gene>
<evidence type="ECO:0000256" key="1">
    <source>
        <dbReference type="ARBA" id="ARBA00023015"/>
    </source>
</evidence>
<feature type="domain" description="HTH bat-type" evidence="3">
    <location>
        <begin position="161"/>
        <end position="212"/>
    </location>
</feature>
<evidence type="ECO:0000313" key="5">
    <source>
        <dbReference type="EMBL" id="RZH66349.1"/>
    </source>
</evidence>
<organism evidence="5 6">
    <name type="scientific">Natrinema altunense</name>
    <dbReference type="NCBI Taxonomy" id="222984"/>
    <lineage>
        <taxon>Archaea</taxon>
        <taxon>Methanobacteriati</taxon>
        <taxon>Methanobacteriota</taxon>
        <taxon>Stenosarchaea group</taxon>
        <taxon>Halobacteria</taxon>
        <taxon>Halobacteriales</taxon>
        <taxon>Natrialbaceae</taxon>
        <taxon>Natrinema</taxon>
    </lineage>
</organism>
<dbReference type="InterPro" id="IPR056433">
    <property type="entry name" value="DmsR-like_N"/>
</dbReference>
<keyword evidence="5" id="KW-0238">DNA-binding</keyword>
<accession>A0A482XTR1</accession>
<keyword evidence="2" id="KW-0804">Transcription</keyword>
<proteinExistence type="predicted"/>
<feature type="domain" description="DmsR-like N-terminal" evidence="4">
    <location>
        <begin position="1"/>
        <end position="144"/>
    </location>
</feature>